<proteinExistence type="inferred from homology"/>
<dbReference type="PANTHER" id="PTHR12000">
    <property type="entry name" value="HEMOGLOBINASE FAMILY MEMBER"/>
    <property type="match status" value="1"/>
</dbReference>
<evidence type="ECO:0000256" key="3">
    <source>
        <dbReference type="ARBA" id="ARBA00012628"/>
    </source>
</evidence>
<dbReference type="GO" id="GO:0004197">
    <property type="term" value="F:cysteine-type endopeptidase activity"/>
    <property type="evidence" value="ECO:0007669"/>
    <property type="project" value="UniProtKB-EC"/>
</dbReference>
<dbReference type="PANTHER" id="PTHR12000:SF42">
    <property type="entry name" value="LEGUMAIN"/>
    <property type="match status" value="1"/>
</dbReference>
<gene>
    <name evidence="10" type="ORF">T265_15407</name>
</gene>
<protein>
    <recommendedName>
        <fullName evidence="9">Hemoglobinase</fullName>
        <ecNumber evidence="3">3.4.22.34</ecNumber>
    </recommendedName>
</protein>
<dbReference type="PRINTS" id="PR00776">
    <property type="entry name" value="HEMOGLOBNASE"/>
</dbReference>
<dbReference type="EC" id="3.4.22.34" evidence="3"/>
<accession>A0A074Z9W7</accession>
<evidence type="ECO:0000256" key="7">
    <source>
        <dbReference type="ARBA" id="ARBA00022807"/>
    </source>
</evidence>
<dbReference type="AlphaFoldDB" id="A0A074Z9W7"/>
<reference evidence="10 11" key="1">
    <citation type="submission" date="2013-11" db="EMBL/GenBank/DDBJ databases">
        <title>Opisthorchis viverrini - life in the bile duct.</title>
        <authorList>
            <person name="Young N.D."/>
            <person name="Nagarajan N."/>
            <person name="Lin S.J."/>
            <person name="Korhonen P.K."/>
            <person name="Jex A.R."/>
            <person name="Hall R.S."/>
            <person name="Safavi-Hemami H."/>
            <person name="Kaewkong W."/>
            <person name="Bertrand D."/>
            <person name="Gao S."/>
            <person name="Seet Q."/>
            <person name="Wongkham S."/>
            <person name="Teh B.T."/>
            <person name="Wongkham C."/>
            <person name="Intapan P.M."/>
            <person name="Maleewong W."/>
            <person name="Yang X."/>
            <person name="Hu M."/>
            <person name="Wang Z."/>
            <person name="Hofmann A."/>
            <person name="Sternberg P.W."/>
            <person name="Tan P."/>
            <person name="Wang J."/>
            <person name="Gasser R.B."/>
        </authorList>
    </citation>
    <scope>NUCLEOTIDE SEQUENCE [LARGE SCALE GENOMIC DNA]</scope>
</reference>
<evidence type="ECO:0000256" key="4">
    <source>
        <dbReference type="ARBA" id="ARBA00022670"/>
    </source>
</evidence>
<dbReference type="Pfam" id="PF01650">
    <property type="entry name" value="Peptidase_C13"/>
    <property type="match status" value="2"/>
</dbReference>
<keyword evidence="11" id="KW-1185">Reference proteome</keyword>
<dbReference type="FunFam" id="3.40.50.1460:FF:000006">
    <property type="entry name" value="Legumain"/>
    <property type="match status" value="1"/>
</dbReference>
<evidence type="ECO:0000256" key="1">
    <source>
        <dbReference type="ARBA" id="ARBA00000810"/>
    </source>
</evidence>
<dbReference type="Gene3D" id="3.40.50.1460">
    <property type="match status" value="2"/>
</dbReference>
<evidence type="ECO:0000256" key="5">
    <source>
        <dbReference type="ARBA" id="ARBA00022729"/>
    </source>
</evidence>
<dbReference type="GO" id="GO:0051603">
    <property type="term" value="P:proteolysis involved in protein catabolic process"/>
    <property type="evidence" value="ECO:0007669"/>
    <property type="project" value="TreeGrafter"/>
</dbReference>
<dbReference type="Proteomes" id="UP000054324">
    <property type="component" value="Unassembled WGS sequence"/>
</dbReference>
<dbReference type="EMBL" id="KL597102">
    <property type="protein sequence ID" value="KER20035.1"/>
    <property type="molecule type" value="Genomic_DNA"/>
</dbReference>
<dbReference type="GO" id="GO:0006624">
    <property type="term" value="P:vacuolar protein processing"/>
    <property type="evidence" value="ECO:0007669"/>
    <property type="project" value="TreeGrafter"/>
</dbReference>
<comment type="catalytic activity">
    <reaction evidence="1">
        <text>Hydrolysis of proteins and small molecule substrates at -Asn-|-Xaa- bonds.</text>
        <dbReference type="EC" id="3.4.22.34"/>
    </reaction>
</comment>
<dbReference type="OrthoDB" id="9973749at2759"/>
<feature type="non-terminal residue" evidence="10">
    <location>
        <position position="1"/>
    </location>
</feature>
<dbReference type="InterPro" id="IPR048501">
    <property type="entry name" value="Legum_prodom"/>
</dbReference>
<evidence type="ECO:0000256" key="9">
    <source>
        <dbReference type="ARBA" id="ARBA00069042"/>
    </source>
</evidence>
<dbReference type="KEGG" id="ovi:T265_15407"/>
<evidence type="ECO:0000313" key="11">
    <source>
        <dbReference type="Proteomes" id="UP000054324"/>
    </source>
</evidence>
<dbReference type="GO" id="GO:0005773">
    <property type="term" value="C:vacuole"/>
    <property type="evidence" value="ECO:0007669"/>
    <property type="project" value="GOC"/>
</dbReference>
<evidence type="ECO:0000256" key="6">
    <source>
        <dbReference type="ARBA" id="ARBA00022801"/>
    </source>
</evidence>
<dbReference type="CTD" id="20329572"/>
<keyword evidence="5" id="KW-0732">Signal</keyword>
<dbReference type="RefSeq" id="XP_009176218.1">
    <property type="nucleotide sequence ID" value="XM_009177954.1"/>
</dbReference>
<dbReference type="GeneID" id="20329572"/>
<comment type="function">
    <text evidence="8">This protease is used by the parasite for degradation of the host globin.</text>
</comment>
<evidence type="ECO:0000256" key="2">
    <source>
        <dbReference type="ARBA" id="ARBA00009941"/>
    </source>
</evidence>
<keyword evidence="7" id="KW-0788">Thiol protease</keyword>
<sequence length="537" mass="61517">VNHIVKETFRDIVVAVTTDHKPTLTGLFKRDELMQFSINSGRTASQFGSLNMINRCSLLIAFLFCMHHVRWLEAIGGYNWSSIFNNNPSKNWVVLVAGSNTWENYRHQADVYRAYQLVRRNNVPAQNIITFAYDDIANNPKNPFKGRVFQDYQHRDVYNGVVIDYRGKEVNRDYFVKVLTGDKKLEASNKKVLKSGPNDNVFIFFSGHGSTSLIAFQDEVLHAMELNDTLAYMHSKKMFNKLVLYVEACYSGSMFKDVLSSNMGIYVTTSAKEDEESSAIYCQDKDIDVCLADEYSYAWLLDSEYEDIKTRTLEEQYEEVKRLTVKSHVMEYGEMAMGILPVGKFQGHYNLLVHRNDGAIAPNAVDKKPSCQANLFSKSRRLMEAANEEEHEIAWQRLQSALQVNHIVKETFRDIVVAVTTDHKPTLTGLSKRDELMCFQAVPEVAQYTTFLMELCKAGYEAETLIDSVHSADVYRAYQLVRRNNVPAQNIITFAYDDIANNPKQCLLKAFPPISSMRDVSMKHAYNIRAWLCISER</sequence>
<dbReference type="MEROPS" id="C13.007"/>
<evidence type="ECO:0000313" key="10">
    <source>
        <dbReference type="EMBL" id="KER20035.1"/>
    </source>
</evidence>
<keyword evidence="6" id="KW-0378">Hydrolase</keyword>
<dbReference type="CDD" id="cd21115">
    <property type="entry name" value="legumain_C"/>
    <property type="match status" value="1"/>
</dbReference>
<keyword evidence="4" id="KW-0645">Protease</keyword>
<name>A0A074Z9W7_OPIVI</name>
<organism evidence="10 11">
    <name type="scientific">Opisthorchis viverrini</name>
    <name type="common">Southeast Asian liver fluke</name>
    <dbReference type="NCBI Taxonomy" id="6198"/>
    <lineage>
        <taxon>Eukaryota</taxon>
        <taxon>Metazoa</taxon>
        <taxon>Spiralia</taxon>
        <taxon>Lophotrochozoa</taxon>
        <taxon>Platyhelminthes</taxon>
        <taxon>Trematoda</taxon>
        <taxon>Digenea</taxon>
        <taxon>Opisthorchiida</taxon>
        <taxon>Opisthorchiata</taxon>
        <taxon>Opisthorchiidae</taxon>
        <taxon>Opisthorchis</taxon>
    </lineage>
</organism>
<dbReference type="InterPro" id="IPR001096">
    <property type="entry name" value="Peptidase_C13"/>
</dbReference>
<comment type="similarity">
    <text evidence="2">Belongs to the peptidase C13 family.</text>
</comment>
<evidence type="ECO:0000256" key="8">
    <source>
        <dbReference type="ARBA" id="ARBA00055993"/>
    </source>
</evidence>